<evidence type="ECO:0000313" key="6">
    <source>
        <dbReference type="Proteomes" id="UP000323000"/>
    </source>
</evidence>
<dbReference type="PANTHER" id="PTHR31973">
    <property type="entry name" value="POLYPROTEIN, PUTATIVE-RELATED"/>
    <property type="match status" value="1"/>
</dbReference>
<dbReference type="PANTHER" id="PTHR31973:SF187">
    <property type="entry name" value="MUTATOR TRANSPOSASE MUDRA PROTEIN"/>
    <property type="match status" value="1"/>
</dbReference>
<feature type="domain" description="Reverse transcriptase Ty1/copia-type" evidence="3">
    <location>
        <begin position="1"/>
        <end position="75"/>
    </location>
</feature>
<evidence type="ECO:0000259" key="3">
    <source>
        <dbReference type="Pfam" id="PF07727"/>
    </source>
</evidence>
<reference evidence="6" key="1">
    <citation type="journal article" date="2019" name="Gigascience">
        <title>De novo genome assembly of the endangered Acer yangbiense, a plant species with extremely small populations endemic to Yunnan Province, China.</title>
        <authorList>
            <person name="Yang J."/>
            <person name="Wariss H.M."/>
            <person name="Tao L."/>
            <person name="Zhang R."/>
            <person name="Yun Q."/>
            <person name="Hollingsworth P."/>
            <person name="Dao Z."/>
            <person name="Luo G."/>
            <person name="Guo H."/>
            <person name="Ma Y."/>
            <person name="Sun W."/>
        </authorList>
    </citation>
    <scope>NUCLEOTIDE SEQUENCE [LARGE SCALE GENOMIC DNA]</scope>
    <source>
        <strain evidence="6">cv. Malutang</strain>
    </source>
</reference>
<feature type="region of interest" description="Disordered" evidence="1">
    <location>
        <begin position="199"/>
        <end position="246"/>
    </location>
</feature>
<dbReference type="InterPro" id="IPR013103">
    <property type="entry name" value="RVT_2"/>
</dbReference>
<keyword evidence="6" id="KW-1185">Reference proteome</keyword>
<sequence>MLIISKSKVEIDRLKAQLSLEFDMKDLGEAKKILGMEIKRDRAKGIICLTQTQYLKTVLQRFCIDSKSKPVSTPLAPHFKLSALMSPNTDDAKRQMDHVPYANVVGALMYAMPLHVMGEAGKDFNPQHDKCITHAYLPWSGEMRLVESDSDLLEVFYQFGQHDTYIIHFDMEPLSLNGQPHTTPILQSSDDVDVFVEQERGSGSEEDDKDEMSDIESEDEPQTPIRSSDDDGDTDKSAHSGQIRGRVFRENQGGRITLEVGMLFNDLEHFRQVISDYVIQEGFDLDRVKNEKSWWIGKCKGANGNYTWRIHASPVINHFTYQIKSFNNTHICNRQTKRLEVTATWIAQKYETFIMENPDIKISILATELLKDYKVAVSEQKLYRARTIALEGSNENHKESYNKFWKYGNIVRIKNQGSVTMLNLHQPLPGGPQHFLRFFLSFEAQKYGYLAGCRPFIGIDGCHLKNRYGGMLLSAVGIDANCGMFPIAVCICEEETSESWGWFLEHLYWHLHVEGRRMPCFMSDR</sequence>
<accession>A0A5C7I3F6</accession>
<dbReference type="InterPro" id="IPR004332">
    <property type="entry name" value="Transposase_MuDR"/>
</dbReference>
<dbReference type="EMBL" id="VAHF01000004">
    <property type="protein sequence ID" value="TXG63126.1"/>
    <property type="molecule type" value="Genomic_DNA"/>
</dbReference>
<protein>
    <recommendedName>
        <fullName evidence="7">Reverse transcriptase Ty1/copia-type domain-containing protein</fullName>
    </recommendedName>
</protein>
<gene>
    <name evidence="5" type="ORF">EZV62_010120</name>
</gene>
<proteinExistence type="predicted"/>
<dbReference type="AlphaFoldDB" id="A0A5C7I3F6"/>
<evidence type="ECO:0000259" key="2">
    <source>
        <dbReference type="Pfam" id="PF03108"/>
    </source>
</evidence>
<name>A0A5C7I3F6_9ROSI</name>
<dbReference type="Pfam" id="PF10551">
    <property type="entry name" value="MULE"/>
    <property type="match status" value="1"/>
</dbReference>
<feature type="domain" description="MULE transposase" evidence="4">
    <location>
        <begin position="457"/>
        <end position="525"/>
    </location>
</feature>
<dbReference type="Pfam" id="PF07727">
    <property type="entry name" value="RVT_2"/>
    <property type="match status" value="1"/>
</dbReference>
<dbReference type="InterPro" id="IPR018289">
    <property type="entry name" value="MULE_transposase_dom"/>
</dbReference>
<dbReference type="OrthoDB" id="1918246at2759"/>
<dbReference type="Proteomes" id="UP000323000">
    <property type="component" value="Chromosome 4"/>
</dbReference>
<evidence type="ECO:0008006" key="7">
    <source>
        <dbReference type="Google" id="ProtNLM"/>
    </source>
</evidence>
<evidence type="ECO:0000259" key="4">
    <source>
        <dbReference type="Pfam" id="PF10551"/>
    </source>
</evidence>
<organism evidence="5 6">
    <name type="scientific">Acer yangbiense</name>
    <dbReference type="NCBI Taxonomy" id="1000413"/>
    <lineage>
        <taxon>Eukaryota</taxon>
        <taxon>Viridiplantae</taxon>
        <taxon>Streptophyta</taxon>
        <taxon>Embryophyta</taxon>
        <taxon>Tracheophyta</taxon>
        <taxon>Spermatophyta</taxon>
        <taxon>Magnoliopsida</taxon>
        <taxon>eudicotyledons</taxon>
        <taxon>Gunneridae</taxon>
        <taxon>Pentapetalae</taxon>
        <taxon>rosids</taxon>
        <taxon>malvids</taxon>
        <taxon>Sapindales</taxon>
        <taxon>Sapindaceae</taxon>
        <taxon>Hippocastanoideae</taxon>
        <taxon>Acereae</taxon>
        <taxon>Acer</taxon>
    </lineage>
</organism>
<comment type="caution">
    <text evidence="5">The sequence shown here is derived from an EMBL/GenBank/DDBJ whole genome shotgun (WGS) entry which is preliminary data.</text>
</comment>
<feature type="compositionally biased region" description="Acidic residues" evidence="1">
    <location>
        <begin position="204"/>
        <end position="221"/>
    </location>
</feature>
<feature type="domain" description="Transposase MuDR plant" evidence="2">
    <location>
        <begin position="256"/>
        <end position="314"/>
    </location>
</feature>
<evidence type="ECO:0000256" key="1">
    <source>
        <dbReference type="SAM" id="MobiDB-lite"/>
    </source>
</evidence>
<evidence type="ECO:0000313" key="5">
    <source>
        <dbReference type="EMBL" id="TXG63126.1"/>
    </source>
</evidence>
<dbReference type="Pfam" id="PF03108">
    <property type="entry name" value="DBD_Tnp_Mut"/>
    <property type="match status" value="1"/>
</dbReference>